<proteinExistence type="predicted"/>
<dbReference type="AlphaFoldDB" id="A0A4P2VH23"/>
<dbReference type="RefSeq" id="WP_130605972.1">
    <property type="nucleotide sequence ID" value="NZ_AP019368.1"/>
</dbReference>
<keyword evidence="2" id="KW-0378">Hydrolase</keyword>
<keyword evidence="3" id="KW-1185">Reference proteome</keyword>
<dbReference type="InterPro" id="IPR006680">
    <property type="entry name" value="Amidohydro-rel"/>
</dbReference>
<name>A0A4P2VH23_FLUSA</name>
<dbReference type="Gene3D" id="3.20.20.140">
    <property type="entry name" value="Metal-dependent hydrolases"/>
    <property type="match status" value="1"/>
</dbReference>
<reference evidence="2 3" key="1">
    <citation type="submission" date="2018-12" db="EMBL/GenBank/DDBJ databases">
        <title>Rubrispira sanarue gen. nov., sp., nov., a member of the order Silvanigrellales, isolated from a brackish lake in Hamamatsu Japan.</title>
        <authorList>
            <person name="Maejima Y."/>
            <person name="Iino T."/>
            <person name="Muraguchi Y."/>
            <person name="Fukuda K."/>
            <person name="Nojiri H."/>
            <person name="Ohkuma M."/>
            <person name="Moriuchi R."/>
            <person name="Dohra H."/>
            <person name="Kimbara K."/>
            <person name="Shintani M."/>
        </authorList>
    </citation>
    <scope>NUCLEOTIDE SEQUENCE [LARGE SCALE GENOMIC DNA]</scope>
    <source>
        <strain evidence="2 3">RF1110005</strain>
    </source>
</reference>
<dbReference type="OrthoDB" id="9771320at2"/>
<dbReference type="GO" id="GO:0016787">
    <property type="term" value="F:hydrolase activity"/>
    <property type="evidence" value="ECO:0007669"/>
    <property type="project" value="UniProtKB-KW"/>
</dbReference>
<evidence type="ECO:0000313" key="3">
    <source>
        <dbReference type="Proteomes" id="UP000291236"/>
    </source>
</evidence>
<gene>
    <name evidence="2" type="ORF">JCM31447_312300</name>
</gene>
<organism evidence="2 3">
    <name type="scientific">Fluviispira sanaruensis</name>
    <dbReference type="NCBI Taxonomy" id="2493639"/>
    <lineage>
        <taxon>Bacteria</taxon>
        <taxon>Pseudomonadati</taxon>
        <taxon>Bdellovibrionota</taxon>
        <taxon>Oligoflexia</taxon>
        <taxon>Silvanigrellales</taxon>
        <taxon>Silvanigrellaceae</taxon>
        <taxon>Fluviispira</taxon>
    </lineage>
</organism>
<evidence type="ECO:0000313" key="2">
    <source>
        <dbReference type="EMBL" id="BBH51951.1"/>
    </source>
</evidence>
<dbReference type="SUPFAM" id="SSF51556">
    <property type="entry name" value="Metallo-dependent hydrolases"/>
    <property type="match status" value="1"/>
</dbReference>
<dbReference type="Proteomes" id="UP000291236">
    <property type="component" value="Chromosome"/>
</dbReference>
<feature type="domain" description="Amidohydrolase-related" evidence="1">
    <location>
        <begin position="115"/>
        <end position="271"/>
    </location>
</feature>
<protein>
    <submittedName>
        <fullName evidence="2">Metal-dependent hydrolase</fullName>
    </submittedName>
</protein>
<evidence type="ECO:0000259" key="1">
    <source>
        <dbReference type="Pfam" id="PF04909"/>
    </source>
</evidence>
<dbReference type="Pfam" id="PF04909">
    <property type="entry name" value="Amidohydro_2"/>
    <property type="match status" value="1"/>
</dbReference>
<sequence length="332" mass="38116">MLIDFHVHLAGSGCAQSGIILGKSFEKRPTFRYLKYSQKISNEQMLTDIDLIWIKRISDLIKNSGCISRAAVLCFDSVYLENGEQKLELSQLYVPNSWGFFAAQKFSESFLLGASIHPYRKDFLNELEKCIENNVFLLKWLPSVMGIDPENKKCLAFYDSLRAAKIPLLSHVDREFTFAEPVSGWLKFNHLKKLKTALDMGVTVIAAHAGTPSQIELAEEYARKYENFYLDTSGLFNPTRVRSAIRLFRLAQKSVLKERLLFGTDWPVPAFPLLLIDKTGIALYKEISKIANPFLRDLRVKEFFGFNIDEFKKNQERLLTLLDRSHTEEVLT</sequence>
<dbReference type="EMBL" id="AP019368">
    <property type="protein sequence ID" value="BBH51951.1"/>
    <property type="molecule type" value="Genomic_DNA"/>
</dbReference>
<dbReference type="KEGG" id="sbf:JCM31447_312300"/>
<accession>A0A4P2VH23</accession>
<dbReference type="InterPro" id="IPR032466">
    <property type="entry name" value="Metal_Hydrolase"/>
</dbReference>